<dbReference type="OrthoDB" id="2245455at2759"/>
<feature type="compositionally biased region" description="Basic and acidic residues" evidence="1">
    <location>
        <begin position="1"/>
        <end position="19"/>
    </location>
</feature>
<feature type="region of interest" description="Disordered" evidence="1">
    <location>
        <begin position="115"/>
        <end position="146"/>
    </location>
</feature>
<feature type="compositionally biased region" description="Pro residues" evidence="1">
    <location>
        <begin position="409"/>
        <end position="423"/>
    </location>
</feature>
<evidence type="ECO:0000256" key="1">
    <source>
        <dbReference type="SAM" id="MobiDB-lite"/>
    </source>
</evidence>
<feature type="compositionally biased region" description="Pro residues" evidence="1">
    <location>
        <begin position="431"/>
        <end position="446"/>
    </location>
</feature>
<evidence type="ECO:0000313" key="3">
    <source>
        <dbReference type="Proteomes" id="UP000305948"/>
    </source>
</evidence>
<feature type="region of interest" description="Disordered" evidence="1">
    <location>
        <begin position="1"/>
        <end position="71"/>
    </location>
</feature>
<organism evidence="2 3">
    <name type="scientific">Heliocybe sulcata</name>
    <dbReference type="NCBI Taxonomy" id="5364"/>
    <lineage>
        <taxon>Eukaryota</taxon>
        <taxon>Fungi</taxon>
        <taxon>Dikarya</taxon>
        <taxon>Basidiomycota</taxon>
        <taxon>Agaricomycotina</taxon>
        <taxon>Agaricomycetes</taxon>
        <taxon>Gloeophyllales</taxon>
        <taxon>Gloeophyllaceae</taxon>
        <taxon>Heliocybe</taxon>
    </lineage>
</organism>
<reference evidence="2 3" key="1">
    <citation type="journal article" date="2019" name="Nat. Ecol. Evol.">
        <title>Megaphylogeny resolves global patterns of mushroom evolution.</title>
        <authorList>
            <person name="Varga T."/>
            <person name="Krizsan K."/>
            <person name="Foldi C."/>
            <person name="Dima B."/>
            <person name="Sanchez-Garcia M."/>
            <person name="Sanchez-Ramirez S."/>
            <person name="Szollosi G.J."/>
            <person name="Szarkandi J.G."/>
            <person name="Papp V."/>
            <person name="Albert L."/>
            <person name="Andreopoulos W."/>
            <person name="Angelini C."/>
            <person name="Antonin V."/>
            <person name="Barry K.W."/>
            <person name="Bougher N.L."/>
            <person name="Buchanan P."/>
            <person name="Buyck B."/>
            <person name="Bense V."/>
            <person name="Catcheside P."/>
            <person name="Chovatia M."/>
            <person name="Cooper J."/>
            <person name="Damon W."/>
            <person name="Desjardin D."/>
            <person name="Finy P."/>
            <person name="Geml J."/>
            <person name="Haridas S."/>
            <person name="Hughes K."/>
            <person name="Justo A."/>
            <person name="Karasinski D."/>
            <person name="Kautmanova I."/>
            <person name="Kiss B."/>
            <person name="Kocsube S."/>
            <person name="Kotiranta H."/>
            <person name="LaButti K.M."/>
            <person name="Lechner B.E."/>
            <person name="Liimatainen K."/>
            <person name="Lipzen A."/>
            <person name="Lukacs Z."/>
            <person name="Mihaltcheva S."/>
            <person name="Morgado L.N."/>
            <person name="Niskanen T."/>
            <person name="Noordeloos M.E."/>
            <person name="Ohm R.A."/>
            <person name="Ortiz-Santana B."/>
            <person name="Ovrebo C."/>
            <person name="Racz N."/>
            <person name="Riley R."/>
            <person name="Savchenko A."/>
            <person name="Shiryaev A."/>
            <person name="Soop K."/>
            <person name="Spirin V."/>
            <person name="Szebenyi C."/>
            <person name="Tomsovsky M."/>
            <person name="Tulloss R.E."/>
            <person name="Uehling J."/>
            <person name="Grigoriev I.V."/>
            <person name="Vagvolgyi C."/>
            <person name="Papp T."/>
            <person name="Martin F.M."/>
            <person name="Miettinen O."/>
            <person name="Hibbett D.S."/>
            <person name="Nagy L.G."/>
        </authorList>
    </citation>
    <scope>NUCLEOTIDE SEQUENCE [LARGE SCALE GENOMIC DNA]</scope>
    <source>
        <strain evidence="2 3">OMC1185</strain>
    </source>
</reference>
<feature type="compositionally biased region" description="Polar residues" evidence="1">
    <location>
        <begin position="390"/>
        <end position="408"/>
    </location>
</feature>
<feature type="region of interest" description="Disordered" evidence="1">
    <location>
        <begin position="225"/>
        <end position="244"/>
    </location>
</feature>
<feature type="region of interest" description="Disordered" evidence="1">
    <location>
        <begin position="463"/>
        <end position="688"/>
    </location>
</feature>
<dbReference type="Proteomes" id="UP000305948">
    <property type="component" value="Unassembled WGS sequence"/>
</dbReference>
<dbReference type="STRING" id="5364.A0A5C3NHL2"/>
<feature type="compositionally biased region" description="Polar residues" evidence="1">
    <location>
        <begin position="554"/>
        <end position="567"/>
    </location>
</feature>
<dbReference type="PANTHER" id="PTHR37327:SF1">
    <property type="entry name" value="MICROTUBULE INTERACTING AND TRANSPORT DOMAIN-CONTAINING PROTEIN"/>
    <property type="match status" value="1"/>
</dbReference>
<feature type="region of interest" description="Disordered" evidence="1">
    <location>
        <begin position="279"/>
        <end position="344"/>
    </location>
</feature>
<dbReference type="AlphaFoldDB" id="A0A5C3NHL2"/>
<dbReference type="PANTHER" id="PTHR37327">
    <property type="entry name" value="CHROMOSOME 1, WHOLE GENOME SHOTGUN SEQUENCE"/>
    <property type="match status" value="1"/>
</dbReference>
<protein>
    <recommendedName>
        <fullName evidence="4">MIT domain-containing protein</fullName>
    </recommendedName>
</protein>
<gene>
    <name evidence="2" type="ORF">OE88DRAFT_128667</name>
</gene>
<name>A0A5C3NHL2_9AGAM</name>
<keyword evidence="3" id="KW-1185">Reference proteome</keyword>
<feature type="compositionally biased region" description="Basic residues" evidence="1">
    <location>
        <begin position="234"/>
        <end position="243"/>
    </location>
</feature>
<feature type="region of interest" description="Disordered" evidence="1">
    <location>
        <begin position="158"/>
        <end position="180"/>
    </location>
</feature>
<feature type="compositionally biased region" description="Basic and acidic residues" evidence="1">
    <location>
        <begin position="311"/>
        <end position="329"/>
    </location>
</feature>
<feature type="compositionally biased region" description="Low complexity" evidence="1">
    <location>
        <begin position="283"/>
        <end position="310"/>
    </location>
</feature>
<feature type="compositionally biased region" description="Polar residues" evidence="1">
    <location>
        <begin position="576"/>
        <end position="604"/>
    </location>
</feature>
<proteinExistence type="predicted"/>
<evidence type="ECO:0000313" key="2">
    <source>
        <dbReference type="EMBL" id="TFK57399.1"/>
    </source>
</evidence>
<accession>A0A5C3NHL2</accession>
<feature type="compositionally biased region" description="Pro residues" evidence="1">
    <location>
        <begin position="46"/>
        <end position="57"/>
    </location>
</feature>
<sequence>MEVDWEDRHTAAHHERDWTTGHTAPSSYATRSSSQRRRSSIVHVPPALPPPSQPIPSVPVLQTPNYDEYDEDSYFQAEASTSGYSGEAIDPYERPHASAGLAAVAAFSQARARSSSNTSQMSSISSNASNSTADNLSDSPPSSMLRSNLSVRHRDDALPDASLLKPPDSAGGTNNRPSSRRALTKALELAREAVRLDSSNDDPYGAIVAYGKSVALLQDVMGRVMRGEDSTESHRRKNGRRRSVVAQEEEVRRLKSIHDTYADRMNILSLIYSIPAPSQSPESVYASVSPSTSASSTQPPSPDSNSPSSESSDRDLRTPFLTTDDRRSVDFTTPDYGATSDIGDLSDGVEAIGAAIFAFEPSPTNPEYPSPTKVNAPSSHPYASAHPVANSYSPTTSATPSINISRSPNLPPPRLAPTVPIPGRPRASSTLPPPAPPPIQSPPPAPIDLTTEHEVPGALHNKHLDIARPRGSSTAHRRTPSGRLVAHADESQQQSIESRLRAGSQPVSRSRDSHPLPPLPTSSQNGSPVTPRFGTGTEPGSPHSPMFNKPRAGSSLSFQSDMSTVATPTPLVRVGSNRSDASGSTSSSMQPLINPSTTMGTISQRRSKVPSPPSAAGSPVIPPVPNAPPSAMSKFPASTAASLGISGRSRASSQPGRRPSLVGGQVIDYTSQQPPMPATATLTGTNGAPRKVSIPHRLNPLSVNTSLLSPPLPSATLPSSALSLIPPPPIPHAHLPTTPTSALPPAPPNDPLRKPYHLMNLIRQTMTSKSGGYITRRLHVPHEVWSQGGVKLTNLAEKVRVVEVLCSALEDVEKCSAEVFGAGNVSSGMGLGIGSVGRREGEAWSTKLEDFSGVCDSVVSSFGKKLGVGEGFALQKKSGVTSWGGKLTRQFDKFTAGKNLDSPTAYTQGLCRLFQQAQLLDEHTKAISSMPVAPIYAALPADVRGSLDVRLKHASDFFARVVLTFVIRDMSLLLDKYAKKCEKWLAE</sequence>
<evidence type="ECO:0008006" key="4">
    <source>
        <dbReference type="Google" id="ProtNLM"/>
    </source>
</evidence>
<dbReference type="EMBL" id="ML213503">
    <property type="protein sequence ID" value="TFK57399.1"/>
    <property type="molecule type" value="Genomic_DNA"/>
</dbReference>
<feature type="region of interest" description="Disordered" evidence="1">
    <location>
        <begin position="361"/>
        <end position="451"/>
    </location>
</feature>
<feature type="compositionally biased region" description="Low complexity" evidence="1">
    <location>
        <begin position="115"/>
        <end position="139"/>
    </location>
</feature>